<protein>
    <submittedName>
        <fullName evidence="1">Uncharacterized protein</fullName>
    </submittedName>
</protein>
<name>A0ABC9U240_CLOSY</name>
<organism evidence="1 2">
    <name type="scientific">[Clostridium] symbiosum ATCC 14940</name>
    <dbReference type="NCBI Taxonomy" id="411472"/>
    <lineage>
        <taxon>Bacteria</taxon>
        <taxon>Bacillati</taxon>
        <taxon>Bacillota</taxon>
        <taxon>Clostridia</taxon>
        <taxon>Lachnospirales</taxon>
        <taxon>Lachnospiraceae</taxon>
        <taxon>Otoolea</taxon>
    </lineage>
</organism>
<evidence type="ECO:0000313" key="1">
    <source>
        <dbReference type="EMBL" id="ERI79547.1"/>
    </source>
</evidence>
<gene>
    <name evidence="1" type="ORF">CLOSYM_00831</name>
</gene>
<dbReference type="Proteomes" id="UP000016491">
    <property type="component" value="Unassembled WGS sequence"/>
</dbReference>
<accession>A0ABC9U240</accession>
<dbReference type="EMBL" id="AWSU01000070">
    <property type="protein sequence ID" value="ERI79547.1"/>
    <property type="molecule type" value="Genomic_DNA"/>
</dbReference>
<comment type="caution">
    <text evidence="1">The sequence shown here is derived from an EMBL/GenBank/DDBJ whole genome shotgun (WGS) entry which is preliminary data.</text>
</comment>
<evidence type="ECO:0000313" key="2">
    <source>
        <dbReference type="Proteomes" id="UP000016491"/>
    </source>
</evidence>
<reference evidence="1 2" key="1">
    <citation type="submission" date="2013-07" db="EMBL/GenBank/DDBJ databases">
        <authorList>
            <person name="Weinstock G."/>
            <person name="Sodergren E."/>
            <person name="Wylie T."/>
            <person name="Fulton L."/>
            <person name="Fulton R."/>
            <person name="Fronick C."/>
            <person name="O'Laughlin M."/>
            <person name="Godfrey J."/>
            <person name="Miner T."/>
            <person name="Herter B."/>
            <person name="Appelbaum E."/>
            <person name="Cordes M."/>
            <person name="Lek S."/>
            <person name="Wollam A."/>
            <person name="Pepin K.H."/>
            <person name="Palsikar V.B."/>
            <person name="Mitreva M."/>
            <person name="Wilson R.K."/>
        </authorList>
    </citation>
    <scope>NUCLEOTIDE SEQUENCE [LARGE SCALE GENOMIC DNA]</scope>
    <source>
        <strain evidence="1 2">ATCC 14940</strain>
    </source>
</reference>
<sequence>MIGYCLHHAKKQHDVNNNTLRDAQKLHKTKFRAVILGIFVQSTHENTSRDITV</sequence>
<proteinExistence type="predicted"/>
<feature type="non-terminal residue" evidence="1">
    <location>
        <position position="53"/>
    </location>
</feature>
<dbReference type="AlphaFoldDB" id="A0ABC9U240"/>